<protein>
    <submittedName>
        <fullName evidence="2">Uncharacterized protein</fullName>
    </submittedName>
</protein>
<reference evidence="2" key="1">
    <citation type="journal article" date="2020" name="Nature">
        <title>Giant virus diversity and host interactions through global metagenomics.</title>
        <authorList>
            <person name="Schulz F."/>
            <person name="Roux S."/>
            <person name="Paez-Espino D."/>
            <person name="Jungbluth S."/>
            <person name="Walsh D.A."/>
            <person name="Denef V.J."/>
            <person name="McMahon K.D."/>
            <person name="Konstantinidis K.T."/>
            <person name="Eloe-Fadrosh E.A."/>
            <person name="Kyrpides N.C."/>
            <person name="Woyke T."/>
        </authorList>
    </citation>
    <scope>NUCLEOTIDE SEQUENCE</scope>
    <source>
        <strain evidence="2">GVMAG-M-3300023174-57</strain>
    </source>
</reference>
<organism evidence="2">
    <name type="scientific">viral metagenome</name>
    <dbReference type="NCBI Taxonomy" id="1070528"/>
    <lineage>
        <taxon>unclassified sequences</taxon>
        <taxon>metagenomes</taxon>
        <taxon>organismal metagenomes</taxon>
    </lineage>
</organism>
<dbReference type="EMBL" id="MN739664">
    <property type="protein sequence ID" value="QHT19235.1"/>
    <property type="molecule type" value="Genomic_DNA"/>
</dbReference>
<evidence type="ECO:0000256" key="1">
    <source>
        <dbReference type="SAM" id="Phobius"/>
    </source>
</evidence>
<sequence>MGNTMSGSNPYIPLTQTFQEMEKIQFSYDLRKNPDDFNRYVSERTDRIAKETMEKKRASFQKAHTDLGRYMDMDHNAGYYSNRNNDLLYVQGKLLEQSRAAVSGMKHDKDLTRRQTEINEWYFNDKLETLFFLQIFFITMLGSAIVLYFQKNGMISAPFAAFLTAILLAIVIGTGLYRNQYTANTRDARFWHRRSFYDKKLYIPTKSESDCACDSTSNLIPGPLSQCAQKGLDAAKNVNNAAQQYAADSAKPYGQAALAGWQSVTGGADTAGSGIVSGWNQATGGAGIALRSIGSQALSDSRANYNRIGDAASRVESQLEADAAAYITGNGIKRPSKGNGLTCPF</sequence>
<proteinExistence type="predicted"/>
<keyword evidence="1" id="KW-0472">Membrane</keyword>
<name>A0A6C0DVH8_9ZZZZ</name>
<evidence type="ECO:0000313" key="2">
    <source>
        <dbReference type="EMBL" id="QHT19235.1"/>
    </source>
</evidence>
<keyword evidence="1" id="KW-0812">Transmembrane</keyword>
<feature type="transmembrane region" description="Helical" evidence="1">
    <location>
        <begin position="130"/>
        <end position="149"/>
    </location>
</feature>
<feature type="transmembrane region" description="Helical" evidence="1">
    <location>
        <begin position="155"/>
        <end position="177"/>
    </location>
</feature>
<accession>A0A6C0DVH8</accession>
<keyword evidence="1" id="KW-1133">Transmembrane helix</keyword>
<dbReference type="AlphaFoldDB" id="A0A6C0DVH8"/>